<evidence type="ECO:0000313" key="3">
    <source>
        <dbReference type="Proteomes" id="UP001151760"/>
    </source>
</evidence>
<feature type="compositionally biased region" description="Polar residues" evidence="1">
    <location>
        <begin position="52"/>
        <end position="90"/>
    </location>
</feature>
<protein>
    <submittedName>
        <fullName evidence="2">Retrovirus-related pol polyprotein from transposon TNT 1-94</fullName>
    </submittedName>
</protein>
<feature type="compositionally biased region" description="Polar residues" evidence="1">
    <location>
        <begin position="98"/>
        <end position="108"/>
    </location>
</feature>
<dbReference type="PANTHER" id="PTHR42648">
    <property type="entry name" value="TRANSPOSASE, PUTATIVE-RELATED"/>
    <property type="match status" value="1"/>
</dbReference>
<dbReference type="PANTHER" id="PTHR42648:SF18">
    <property type="entry name" value="RETROTRANSPOSON, UNCLASSIFIED-LIKE PROTEIN"/>
    <property type="match status" value="1"/>
</dbReference>
<proteinExistence type="predicted"/>
<keyword evidence="3" id="KW-1185">Reference proteome</keyword>
<name>A0ABQ5EAD5_9ASTR</name>
<dbReference type="EMBL" id="BQNB010016102">
    <property type="protein sequence ID" value="GJT47833.1"/>
    <property type="molecule type" value="Genomic_DNA"/>
</dbReference>
<dbReference type="Proteomes" id="UP001151760">
    <property type="component" value="Unassembled WGS sequence"/>
</dbReference>
<sequence length="269" mass="30223">MLDNATTITNATTIVLEIFKLDLDPLALSEKLVAVTPMNKVKKVRFSESLTSSSNIHKQVESSKTPYSNTPVLHSTGLKSSTSASRSQPIGNKKNDRIWQTPSSNMKNNKVEGKKAKIVESRIANNSEPNHSWGSNGTDVLSYSSLVNDSLSRLFYGIVRFKNDHIAKIMGYGDYQLGNVTILRLAKDGLARGIPKFKFKKDHMCSACALGKSKKSSHQPKAEDTNQEILYLLHMDLCGLMRMERINGKKYILVIVYDYSRFTWVKFLR</sequence>
<feature type="region of interest" description="Disordered" evidence="1">
    <location>
        <begin position="52"/>
        <end position="111"/>
    </location>
</feature>
<gene>
    <name evidence="2" type="ORF">Tco_0973990</name>
</gene>
<dbReference type="InterPro" id="IPR036397">
    <property type="entry name" value="RNaseH_sf"/>
</dbReference>
<comment type="caution">
    <text evidence="2">The sequence shown here is derived from an EMBL/GenBank/DDBJ whole genome shotgun (WGS) entry which is preliminary data.</text>
</comment>
<dbReference type="Gene3D" id="3.30.420.10">
    <property type="entry name" value="Ribonuclease H-like superfamily/Ribonuclease H"/>
    <property type="match status" value="1"/>
</dbReference>
<dbReference type="InterPro" id="IPR039537">
    <property type="entry name" value="Retrotran_Ty1/copia-like"/>
</dbReference>
<reference evidence="2" key="1">
    <citation type="journal article" date="2022" name="Int. J. Mol. Sci.">
        <title>Draft Genome of Tanacetum Coccineum: Genomic Comparison of Closely Related Tanacetum-Family Plants.</title>
        <authorList>
            <person name="Yamashiro T."/>
            <person name="Shiraishi A."/>
            <person name="Nakayama K."/>
            <person name="Satake H."/>
        </authorList>
    </citation>
    <scope>NUCLEOTIDE SEQUENCE</scope>
</reference>
<reference evidence="2" key="2">
    <citation type="submission" date="2022-01" db="EMBL/GenBank/DDBJ databases">
        <authorList>
            <person name="Yamashiro T."/>
            <person name="Shiraishi A."/>
            <person name="Satake H."/>
            <person name="Nakayama K."/>
        </authorList>
    </citation>
    <scope>NUCLEOTIDE SEQUENCE</scope>
</reference>
<accession>A0ABQ5EAD5</accession>
<organism evidence="2 3">
    <name type="scientific">Tanacetum coccineum</name>
    <dbReference type="NCBI Taxonomy" id="301880"/>
    <lineage>
        <taxon>Eukaryota</taxon>
        <taxon>Viridiplantae</taxon>
        <taxon>Streptophyta</taxon>
        <taxon>Embryophyta</taxon>
        <taxon>Tracheophyta</taxon>
        <taxon>Spermatophyta</taxon>
        <taxon>Magnoliopsida</taxon>
        <taxon>eudicotyledons</taxon>
        <taxon>Gunneridae</taxon>
        <taxon>Pentapetalae</taxon>
        <taxon>asterids</taxon>
        <taxon>campanulids</taxon>
        <taxon>Asterales</taxon>
        <taxon>Asteraceae</taxon>
        <taxon>Asteroideae</taxon>
        <taxon>Anthemideae</taxon>
        <taxon>Anthemidinae</taxon>
        <taxon>Tanacetum</taxon>
    </lineage>
</organism>
<evidence type="ECO:0000313" key="2">
    <source>
        <dbReference type="EMBL" id="GJT47833.1"/>
    </source>
</evidence>
<evidence type="ECO:0000256" key="1">
    <source>
        <dbReference type="SAM" id="MobiDB-lite"/>
    </source>
</evidence>